<protein>
    <submittedName>
        <fullName evidence="3">N-acetylmuramidase</fullName>
    </submittedName>
</protein>
<dbReference type="Proteomes" id="UP001209854">
    <property type="component" value="Unassembled WGS sequence"/>
</dbReference>
<accession>A0ABT3MT74</accession>
<dbReference type="InterPro" id="IPR023346">
    <property type="entry name" value="Lysozyme-like_dom_sf"/>
</dbReference>
<dbReference type="SUPFAM" id="SSF53955">
    <property type="entry name" value="Lysozyme-like"/>
    <property type="match status" value="1"/>
</dbReference>
<sequence>MNASTYSSAFETAIAFVLSEEGGYVNDPNDNGGETNYGISKRAYPDLDIKNLTVGQAEAIYYQDYWLKCCCNELPVAVACVVLDTAVNMGPRTAIRFLQQSLRLKVDGLMGPQTLRHAHHNPPLSYLSDYLSRRARRYFDIAQTDSQRRFYRGWLKRTYELQQYLYEERLL</sequence>
<dbReference type="InterPro" id="IPR008565">
    <property type="entry name" value="TtsA-like_GH18_dom"/>
</dbReference>
<evidence type="ECO:0000313" key="3">
    <source>
        <dbReference type="EMBL" id="MCW7552572.1"/>
    </source>
</evidence>
<dbReference type="Pfam" id="PF09374">
    <property type="entry name" value="PG_binding_3"/>
    <property type="match status" value="1"/>
</dbReference>
<dbReference type="EMBL" id="JAPFCC010000001">
    <property type="protein sequence ID" value="MCW7552572.1"/>
    <property type="molecule type" value="Genomic_DNA"/>
</dbReference>
<evidence type="ECO:0000313" key="4">
    <source>
        <dbReference type="Proteomes" id="UP001209854"/>
    </source>
</evidence>
<dbReference type="InterPro" id="IPR018537">
    <property type="entry name" value="Peptidoglycan-bd_3"/>
</dbReference>
<dbReference type="RefSeq" id="WP_262567525.1">
    <property type="nucleotide sequence ID" value="NZ_JAPFCC010000001.1"/>
</dbReference>
<gene>
    <name evidence="3" type="ORF">NX722_07900</name>
</gene>
<evidence type="ECO:0000259" key="2">
    <source>
        <dbReference type="Pfam" id="PF09374"/>
    </source>
</evidence>
<dbReference type="CDD" id="cd13926">
    <property type="entry name" value="N-acetylmuramidase_GH108"/>
    <property type="match status" value="1"/>
</dbReference>
<name>A0ABT3MT74_9GAMM</name>
<proteinExistence type="predicted"/>
<keyword evidence="4" id="KW-1185">Reference proteome</keyword>
<reference evidence="3 4" key="1">
    <citation type="submission" date="2022-10" db="EMBL/GenBank/DDBJ databases">
        <title>High-quality genome sequences of two octocoral-associated bacteria, Endozoicomonas euniceicola EF212 and Endozoicomonas gorgoniicola PS125.</title>
        <authorList>
            <person name="Chiou Y.-J."/>
            <person name="Chen Y.-H."/>
        </authorList>
    </citation>
    <scope>NUCLEOTIDE SEQUENCE [LARGE SCALE GENOMIC DNA]</scope>
    <source>
        <strain evidence="3 4">PS125</strain>
    </source>
</reference>
<organism evidence="3 4">
    <name type="scientific">Endozoicomonas gorgoniicola</name>
    <dbReference type="NCBI Taxonomy" id="1234144"/>
    <lineage>
        <taxon>Bacteria</taxon>
        <taxon>Pseudomonadati</taxon>
        <taxon>Pseudomonadota</taxon>
        <taxon>Gammaproteobacteria</taxon>
        <taxon>Oceanospirillales</taxon>
        <taxon>Endozoicomonadaceae</taxon>
        <taxon>Endozoicomonas</taxon>
    </lineage>
</organism>
<feature type="domain" description="Peptidoglycan binding" evidence="2">
    <location>
        <begin position="94"/>
        <end position="158"/>
    </location>
</feature>
<dbReference type="Pfam" id="PF05838">
    <property type="entry name" value="Glyco_hydro_108"/>
    <property type="match status" value="1"/>
</dbReference>
<dbReference type="Gene3D" id="1.20.141.10">
    <property type="entry name" value="Chitosanase, subunit A, domain 1"/>
    <property type="match status" value="1"/>
</dbReference>
<feature type="domain" description="TtsA-like Glycoside hydrolase family 108" evidence="1">
    <location>
        <begin position="15"/>
        <end position="90"/>
    </location>
</feature>
<evidence type="ECO:0000259" key="1">
    <source>
        <dbReference type="Pfam" id="PF05838"/>
    </source>
</evidence>
<comment type="caution">
    <text evidence="3">The sequence shown here is derived from an EMBL/GenBank/DDBJ whole genome shotgun (WGS) entry which is preliminary data.</text>
</comment>